<dbReference type="AlphaFoldDB" id="A0A7W7WR94"/>
<reference evidence="3 4" key="1">
    <citation type="submission" date="2020-08" db="EMBL/GenBank/DDBJ databases">
        <title>Sequencing the genomes of 1000 actinobacteria strains.</title>
        <authorList>
            <person name="Klenk H.-P."/>
        </authorList>
    </citation>
    <scope>NUCLEOTIDE SEQUENCE [LARGE SCALE GENOMIC DNA]</scope>
    <source>
        <strain evidence="3 4">DSM 45886</strain>
    </source>
</reference>
<proteinExistence type="predicted"/>
<gene>
    <name evidence="3" type="ORF">FHR38_004035</name>
</gene>
<evidence type="ECO:0000256" key="2">
    <source>
        <dbReference type="SAM" id="Phobius"/>
    </source>
</evidence>
<keyword evidence="2" id="KW-1133">Transmembrane helix</keyword>
<feature type="transmembrane region" description="Helical" evidence="2">
    <location>
        <begin position="20"/>
        <end position="38"/>
    </location>
</feature>
<keyword evidence="4" id="KW-1185">Reference proteome</keyword>
<keyword evidence="2" id="KW-0812">Transmembrane</keyword>
<feature type="compositionally biased region" description="Pro residues" evidence="1">
    <location>
        <begin position="152"/>
        <end position="162"/>
    </location>
</feature>
<protein>
    <submittedName>
        <fullName evidence="3">Uncharacterized protein</fullName>
    </submittedName>
</protein>
<comment type="caution">
    <text evidence="3">The sequence shown here is derived from an EMBL/GenBank/DDBJ whole genome shotgun (WGS) entry which is preliminary data.</text>
</comment>
<feature type="compositionally biased region" description="Low complexity" evidence="1">
    <location>
        <begin position="118"/>
        <end position="140"/>
    </location>
</feature>
<evidence type="ECO:0000256" key="1">
    <source>
        <dbReference type="SAM" id="MobiDB-lite"/>
    </source>
</evidence>
<evidence type="ECO:0000313" key="4">
    <source>
        <dbReference type="Proteomes" id="UP000578819"/>
    </source>
</evidence>
<organism evidence="3 4">
    <name type="scientific">Micromonospora polyrhachis</name>
    <dbReference type="NCBI Taxonomy" id="1282883"/>
    <lineage>
        <taxon>Bacteria</taxon>
        <taxon>Bacillati</taxon>
        <taxon>Actinomycetota</taxon>
        <taxon>Actinomycetes</taxon>
        <taxon>Micromonosporales</taxon>
        <taxon>Micromonosporaceae</taxon>
        <taxon>Micromonospora</taxon>
    </lineage>
</organism>
<name>A0A7W7WR94_9ACTN</name>
<feature type="transmembrane region" description="Helical" evidence="2">
    <location>
        <begin position="47"/>
        <end position="69"/>
    </location>
</feature>
<feature type="region of interest" description="Disordered" evidence="1">
    <location>
        <begin position="118"/>
        <end position="170"/>
    </location>
</feature>
<dbReference type="EMBL" id="JACHJW010000001">
    <property type="protein sequence ID" value="MBB4960302.1"/>
    <property type="molecule type" value="Genomic_DNA"/>
</dbReference>
<evidence type="ECO:0000313" key="3">
    <source>
        <dbReference type="EMBL" id="MBB4960302.1"/>
    </source>
</evidence>
<accession>A0A7W7WR94</accession>
<sequence>MILGAEEAVFGDLLGPSLGTLPTMLVLVVGLILVAVAGKRLPGRARVLAFLGGAVLLLELLLALAWGLAIPTLFREGVFNHAEFTPISLVVSLLLSLMQAAGIGLLIGAVLAGRTARTEPTATPTTPSAAPAAWSDTPTSGTPAQYPTMSAPYPPASAPPAPAQWTPPTS</sequence>
<feature type="transmembrane region" description="Helical" evidence="2">
    <location>
        <begin position="89"/>
        <end position="112"/>
    </location>
</feature>
<dbReference type="RefSeq" id="WP_184536098.1">
    <property type="nucleotide sequence ID" value="NZ_JACHJW010000001.1"/>
</dbReference>
<dbReference type="Proteomes" id="UP000578819">
    <property type="component" value="Unassembled WGS sequence"/>
</dbReference>
<keyword evidence="2" id="KW-0472">Membrane</keyword>